<gene>
    <name evidence="3" type="primary">LY86</name>
</gene>
<dbReference type="GeneID" id="105019568"/>
<dbReference type="InterPro" id="IPR003172">
    <property type="entry name" value="ML_dom"/>
</dbReference>
<dbReference type="SUPFAM" id="SSF81296">
    <property type="entry name" value="E set domains"/>
    <property type="match status" value="1"/>
</dbReference>
<dbReference type="CTD" id="9450"/>
<feature type="chain" id="PRO_5043301220" evidence="1">
    <location>
        <begin position="23"/>
        <end position="165"/>
    </location>
</feature>
<dbReference type="OMA" id="HYDESLC"/>
<evidence type="ECO:0000256" key="1">
    <source>
        <dbReference type="SAM" id="SignalP"/>
    </source>
</evidence>
<reference evidence="3" key="1">
    <citation type="journal article" date="2010" name="BMC Genomics">
        <title>Salmo salar and Esox lucius full-length cDNA sequences reveal changes in evolutionary pressures on a post-tetraploidization genome.</title>
        <authorList>
            <person name="Leong J.S."/>
            <person name="Jantzen S.G."/>
            <person name="von Schalburg K.R."/>
            <person name="Cooper G.A."/>
            <person name="Messmer A.M."/>
            <person name="Liao N.Y."/>
            <person name="Munro S."/>
            <person name="Moore R."/>
            <person name="Holt R.A."/>
            <person name="Jones S.J."/>
            <person name="Davidson W.S."/>
            <person name="Koop B.F."/>
        </authorList>
    </citation>
    <scope>NUCLEOTIDE SEQUENCE</scope>
    <source>
        <tissue evidence="3">Head kidney</tissue>
    </source>
</reference>
<organism evidence="3">
    <name type="scientific">Esox lucius</name>
    <name type="common">Northern pike</name>
    <dbReference type="NCBI Taxonomy" id="8010"/>
    <lineage>
        <taxon>Eukaryota</taxon>
        <taxon>Metazoa</taxon>
        <taxon>Chordata</taxon>
        <taxon>Craniata</taxon>
        <taxon>Vertebrata</taxon>
        <taxon>Euteleostomi</taxon>
        <taxon>Actinopterygii</taxon>
        <taxon>Neopterygii</taxon>
        <taxon>Teleostei</taxon>
        <taxon>Protacanthopterygii</taxon>
        <taxon>Esociformes</taxon>
        <taxon>Esocidae</taxon>
        <taxon>Esox</taxon>
    </lineage>
</organism>
<dbReference type="KEGG" id="els:105019568"/>
<dbReference type="InterPro" id="IPR039945">
    <property type="entry name" value="LY86"/>
</dbReference>
<dbReference type="GO" id="GO:0045087">
    <property type="term" value="P:innate immune response"/>
    <property type="evidence" value="ECO:0007669"/>
    <property type="project" value="TreeGrafter"/>
</dbReference>
<name>C1BWY2_ESOLU</name>
<accession>C1BWY2</accession>
<dbReference type="GO" id="GO:0007399">
    <property type="term" value="P:nervous system development"/>
    <property type="evidence" value="ECO:0007669"/>
    <property type="project" value="UniProtKB-ARBA"/>
</dbReference>
<feature type="domain" description="MD-2-related lipid-recognition" evidence="2">
    <location>
        <begin position="42"/>
        <end position="162"/>
    </location>
</feature>
<feature type="signal peptide" evidence="1">
    <location>
        <begin position="1"/>
        <end position="22"/>
    </location>
</feature>
<dbReference type="Gene3D" id="2.60.40.770">
    <property type="match status" value="1"/>
</dbReference>
<dbReference type="InterPro" id="IPR014756">
    <property type="entry name" value="Ig_E-set"/>
</dbReference>
<dbReference type="SMART" id="SM00737">
    <property type="entry name" value="ML"/>
    <property type="match status" value="1"/>
</dbReference>
<keyword evidence="1" id="KW-0732">Signal</keyword>
<dbReference type="PANTHER" id="PTHR20838:SF0">
    <property type="entry name" value="LYMPHOCYTE ANTIGEN 86"/>
    <property type="match status" value="1"/>
</dbReference>
<dbReference type="RefSeq" id="NP_001290994.1">
    <property type="nucleotide sequence ID" value="NM_001304065.1"/>
</dbReference>
<dbReference type="STRING" id="8010.ENSELUP00000036702"/>
<sequence>MPHRSLFVVLAILAHKPQSGLVQEVQWPIHTLCNMDKLQIAYRSCDHSQDIGISINLCPATLSPSKINVNLRVSLLLRQSTDELYLSAKLILEGGVAFQLDEPLCQPDFPRFTFCSRKKGELIVFDTPLKLDKLKYLPEHLNVHTVIVNQHGYHIACFNITIIKR</sequence>
<evidence type="ECO:0000313" key="3">
    <source>
        <dbReference type="EMBL" id="ACO13535.1"/>
    </source>
</evidence>
<dbReference type="OrthoDB" id="9889383at2759"/>
<dbReference type="GO" id="GO:0031666">
    <property type="term" value="P:positive regulation of lipopolysaccharide-mediated signaling pathway"/>
    <property type="evidence" value="ECO:0007669"/>
    <property type="project" value="TreeGrafter"/>
</dbReference>
<dbReference type="Bgee" id="ENSELUG00000016065">
    <property type="expression patterns" value="Expressed in spleen and 14 other cell types or tissues"/>
</dbReference>
<dbReference type="EMBL" id="BT079111">
    <property type="protein sequence ID" value="ACO13535.1"/>
    <property type="molecule type" value="mRNA"/>
</dbReference>
<dbReference type="AlphaFoldDB" id="C1BWY2"/>
<evidence type="ECO:0000259" key="2">
    <source>
        <dbReference type="SMART" id="SM00737"/>
    </source>
</evidence>
<dbReference type="FunCoup" id="C1BWY2">
    <property type="interactions" value="341"/>
</dbReference>
<reference evidence="3" key="2">
    <citation type="submission" date="2010-07" db="EMBL/GenBank/DDBJ databases">
        <title>Esox lucius ESTs and full-length cDNAs.</title>
        <authorList>
            <consortium name="cGRASP (B.F. Koop &amp; W.S. Davidson)"/>
            <person name="Leong J."/>
            <person name="Jantzen S."/>
            <person name="Cooper G."/>
            <person name="Davidson W.S."/>
            <person name="Koop B.F."/>
        </authorList>
    </citation>
    <scope>NUCLEOTIDE SEQUENCE</scope>
    <source>
        <tissue evidence="3">Head kidney</tissue>
    </source>
</reference>
<dbReference type="PANTHER" id="PTHR20838">
    <property type="entry name" value="LYMPHOCYTE ANTIGEN 86"/>
    <property type="match status" value="1"/>
</dbReference>
<protein>
    <submittedName>
        <fullName evidence="3">Lymphocyte antigen 86</fullName>
    </submittedName>
</protein>
<proteinExistence type="evidence at transcript level"/>